<dbReference type="SUPFAM" id="SSF161111">
    <property type="entry name" value="Cation efflux protein transmembrane domain-like"/>
    <property type="match status" value="1"/>
</dbReference>
<keyword evidence="5 7" id="KW-0472">Membrane</keyword>
<dbReference type="FunFam" id="1.20.1510.10:FF:000005">
    <property type="entry name" value="Putative Cation diffusion facilitator 1"/>
    <property type="match status" value="1"/>
</dbReference>
<proteinExistence type="predicted"/>
<evidence type="ECO:0000313" key="11">
    <source>
        <dbReference type="Proteomes" id="UP000355283"/>
    </source>
</evidence>
<dbReference type="GO" id="GO:0008324">
    <property type="term" value="F:monoatomic cation transmembrane transporter activity"/>
    <property type="evidence" value="ECO:0007669"/>
    <property type="project" value="InterPro"/>
</dbReference>
<keyword evidence="3 7" id="KW-0812">Transmembrane</keyword>
<sequence>MPETGLGSEGLVIQECMTISRIDGPGYANGAGKGLRLSLDDEKTSLLRGGEAGGPSAKHAEARDSDDNGGTNGGAFIQVTSTPLMAEGQSSHGHQAGQHAARKPSISIVDGYNSPVRRGGYRSYMEVDEEAAAGSLSRNGWTSGNNGGIIHRYGSGDAGSHVPPHACQDHCVIARRETEQAERLSNKVRFAVHASICANVLLSMASAYAAFRSGSLAVLASLVDTLLDLISQVVLSVAEHGMRKPSDEHYPAGRSRIEPVGVIIVSVIMGVAALELLRASVGTLVLAVAYGKLPHLDMEPVTVGIMVCAVGVKLSLYLYSSTLAGVSGTAEALAEDHKNDIMTNSFSVLSSTVAHYFPKAWFVDPIGAIVISCLIFYNWLHVGMDHASKIVGLSAPPETLEHISDLAGQHHAQLELDIIRAYHFGPNFLVELEVVLPWDMNVKEAHDIALGLQQKVEQQSFVERCFVHVDYQVRGYNEHKI</sequence>
<feature type="region of interest" description="Disordered" evidence="6">
    <location>
        <begin position="86"/>
        <end position="105"/>
    </location>
</feature>
<dbReference type="EMBL" id="SDOX01000016">
    <property type="protein sequence ID" value="TFJ85264.1"/>
    <property type="molecule type" value="Genomic_DNA"/>
</dbReference>
<dbReference type="InterPro" id="IPR058533">
    <property type="entry name" value="Cation_efflux_TM"/>
</dbReference>
<accession>A0A4D9D2Q2</accession>
<evidence type="ECO:0000256" key="3">
    <source>
        <dbReference type="ARBA" id="ARBA00022692"/>
    </source>
</evidence>
<name>A0A4D9D2Q2_9STRA</name>
<comment type="subcellular location">
    <subcellularLocation>
        <location evidence="1">Membrane</location>
        <topology evidence="1">Multi-pass membrane protein</topology>
    </subcellularLocation>
</comment>
<dbReference type="InterPro" id="IPR050291">
    <property type="entry name" value="CDF_Transporter"/>
</dbReference>
<keyword evidence="11" id="KW-1185">Reference proteome</keyword>
<reference evidence="10 11" key="1">
    <citation type="submission" date="2019-01" db="EMBL/GenBank/DDBJ databases">
        <title>Nuclear Genome Assembly of the Microalgal Biofuel strain Nannochloropsis salina CCMP1776.</title>
        <authorList>
            <person name="Hovde B."/>
        </authorList>
    </citation>
    <scope>NUCLEOTIDE SEQUENCE [LARGE SCALE GENOMIC DNA]</scope>
    <source>
        <strain evidence="10 11">CCMP1776</strain>
    </source>
</reference>
<dbReference type="PANTHER" id="PTHR43840">
    <property type="entry name" value="MITOCHONDRIAL METAL TRANSPORTER 1-RELATED"/>
    <property type="match status" value="1"/>
</dbReference>
<dbReference type="InterPro" id="IPR027469">
    <property type="entry name" value="Cation_efflux_TMD_sf"/>
</dbReference>
<evidence type="ECO:0000256" key="6">
    <source>
        <dbReference type="SAM" id="MobiDB-lite"/>
    </source>
</evidence>
<comment type="caution">
    <text evidence="10">The sequence shown here is derived from an EMBL/GenBank/DDBJ whole genome shotgun (WGS) entry which is preliminary data.</text>
</comment>
<evidence type="ECO:0000313" key="10">
    <source>
        <dbReference type="EMBL" id="TFJ85264.1"/>
    </source>
</evidence>
<dbReference type="OrthoDB" id="78296at2759"/>
<dbReference type="InterPro" id="IPR036837">
    <property type="entry name" value="Cation_efflux_CTD_sf"/>
</dbReference>
<organism evidence="10 11">
    <name type="scientific">Nannochloropsis salina CCMP1776</name>
    <dbReference type="NCBI Taxonomy" id="1027361"/>
    <lineage>
        <taxon>Eukaryota</taxon>
        <taxon>Sar</taxon>
        <taxon>Stramenopiles</taxon>
        <taxon>Ochrophyta</taxon>
        <taxon>Eustigmatophyceae</taxon>
        <taxon>Eustigmatales</taxon>
        <taxon>Monodopsidaceae</taxon>
        <taxon>Microchloropsis</taxon>
        <taxon>Microchloropsis salina</taxon>
    </lineage>
</organism>
<evidence type="ECO:0000256" key="5">
    <source>
        <dbReference type="ARBA" id="ARBA00023136"/>
    </source>
</evidence>
<dbReference type="GO" id="GO:0016020">
    <property type="term" value="C:membrane"/>
    <property type="evidence" value="ECO:0007669"/>
    <property type="project" value="UniProtKB-SubCell"/>
</dbReference>
<dbReference type="InterPro" id="IPR027470">
    <property type="entry name" value="Cation_efflux_CTD"/>
</dbReference>
<evidence type="ECO:0000256" key="1">
    <source>
        <dbReference type="ARBA" id="ARBA00004141"/>
    </source>
</evidence>
<feature type="transmembrane region" description="Helical" evidence="7">
    <location>
        <begin position="360"/>
        <end position="380"/>
    </location>
</feature>
<evidence type="ECO:0000256" key="7">
    <source>
        <dbReference type="SAM" id="Phobius"/>
    </source>
</evidence>
<feature type="domain" description="Cation efflux protein transmembrane" evidence="8">
    <location>
        <begin position="193"/>
        <end position="389"/>
    </location>
</feature>
<dbReference type="Gene3D" id="3.30.70.1350">
    <property type="entry name" value="Cation efflux protein, cytoplasmic domain"/>
    <property type="match status" value="1"/>
</dbReference>
<keyword evidence="4 7" id="KW-1133">Transmembrane helix</keyword>
<dbReference type="Pfam" id="PF16916">
    <property type="entry name" value="ZT_dimer"/>
    <property type="match status" value="1"/>
</dbReference>
<dbReference type="SUPFAM" id="SSF160240">
    <property type="entry name" value="Cation efflux protein cytoplasmic domain-like"/>
    <property type="match status" value="1"/>
</dbReference>
<evidence type="ECO:0000256" key="2">
    <source>
        <dbReference type="ARBA" id="ARBA00022448"/>
    </source>
</evidence>
<feature type="transmembrane region" description="Helical" evidence="7">
    <location>
        <begin position="259"/>
        <end position="281"/>
    </location>
</feature>
<feature type="transmembrane region" description="Helical" evidence="7">
    <location>
        <begin position="301"/>
        <end position="319"/>
    </location>
</feature>
<evidence type="ECO:0000259" key="8">
    <source>
        <dbReference type="Pfam" id="PF01545"/>
    </source>
</evidence>
<evidence type="ECO:0000256" key="4">
    <source>
        <dbReference type="ARBA" id="ARBA00022989"/>
    </source>
</evidence>
<keyword evidence="2" id="KW-0813">Transport</keyword>
<dbReference type="Gene3D" id="1.20.1510.10">
    <property type="entry name" value="Cation efflux protein transmembrane domain"/>
    <property type="match status" value="1"/>
</dbReference>
<gene>
    <name evidence="10" type="ORF">NSK_003687</name>
</gene>
<dbReference type="PANTHER" id="PTHR43840:SF52">
    <property type="entry name" value="CATION EFFLUX FAMILY PROTEIN"/>
    <property type="match status" value="1"/>
</dbReference>
<dbReference type="InterPro" id="IPR002524">
    <property type="entry name" value="Cation_efflux"/>
</dbReference>
<feature type="region of interest" description="Disordered" evidence="6">
    <location>
        <begin position="46"/>
        <end position="76"/>
    </location>
</feature>
<dbReference type="NCBIfam" id="TIGR01297">
    <property type="entry name" value="CDF"/>
    <property type="match status" value="1"/>
</dbReference>
<protein>
    <submittedName>
        <fullName evidence="10">Uncharacterized protein</fullName>
    </submittedName>
</protein>
<dbReference type="AlphaFoldDB" id="A0A4D9D2Q2"/>
<dbReference type="Pfam" id="PF01545">
    <property type="entry name" value="Cation_efflux"/>
    <property type="match status" value="1"/>
</dbReference>
<dbReference type="Proteomes" id="UP000355283">
    <property type="component" value="Unassembled WGS sequence"/>
</dbReference>
<feature type="domain" description="Cation efflux protein cytoplasmic" evidence="9">
    <location>
        <begin position="396"/>
        <end position="470"/>
    </location>
</feature>
<evidence type="ECO:0000259" key="9">
    <source>
        <dbReference type="Pfam" id="PF16916"/>
    </source>
</evidence>